<feature type="transmembrane region" description="Helical" evidence="10">
    <location>
        <begin position="100"/>
        <end position="121"/>
    </location>
</feature>
<keyword evidence="3" id="KW-0813">Transport</keyword>
<evidence type="ECO:0000256" key="3">
    <source>
        <dbReference type="ARBA" id="ARBA00022448"/>
    </source>
</evidence>
<sequence>MTDEGLERENGGLTSMESIESRWVFQGEDDLDIDSGDRDTVDGDDDSTPCNGMGLDSDDEDNVEQKLIRTGPHIDSFDVEALEVPGVQKNDFEDVSVGRAILLAFQTLGVVFGDVGTSPLYTFSVMFSKAPVNGNEDVLGALSLVLYTLILVPLVKYVLIVVWANDDGEGGTFALYSLLCRHAKVNLLPNQLRSDARISSFRLKVPSPELERSLKIKERLEASLTLKKLLLMLVLVGTSMVIADGVVTPAMSVMSAVGGLKVGLSGVKQDQVVMISVACLVILFSVQKYGTSKVGLVVGPALFIWFCSLGGIGVYNLIKYDSHVWRAFNPVHIYYYFKRNSTKAWYSLGGCLLCATGSEAMFADLCYFSVRSVQLTFMLLVLPCLLLGYLGQAAYLMENHADTTQAFFSSVPSGTFWPVFLIANIAALIASRAMTTATFSCVKQSTALGCFPRLKIVHTSRKFMGQIYIPVMNWFLLALSLVLVCSISSIYEIGNAYAIAELGVMMMTTILVTIVMLLIWQINILIVLSFIIIFLGLELTFFSSVLWSVGDGSWIILVFAVVLFLIMYIWNYGSKLKYETEVKQKMSMDLLRELGPNLGTVRAPGIGLLYNELAKGIPAIFGHFLTTLPAVHSMIIFVCIKYVPVPVVPQNERFLFRRVSPRSYHIFRCIARYGYKDARKENHHTFEQLLIESLEMFIRREAQERSLESDGDCSDSEEEYSFSRVLVAPNGSVYSLGIPLLADFRDTGKAVMEESTSEELKPGTSSESLVSEAEQSLEKELSFIRKAKESGVVYLLGHGDIRARKNSWFIKKLIINYFYAFLRKNSRRGTANLSVPHSHLVQVGMQYMV</sequence>
<feature type="transmembrane region" description="Helical" evidence="10">
    <location>
        <begin position="375"/>
        <end position="395"/>
    </location>
</feature>
<proteinExistence type="inferred from homology"/>
<evidence type="ECO:0000313" key="14">
    <source>
        <dbReference type="EMBL" id="KAL3350256.1"/>
    </source>
</evidence>
<evidence type="ECO:0000313" key="15">
    <source>
        <dbReference type="Proteomes" id="UP001627284"/>
    </source>
</evidence>
<keyword evidence="5 10" id="KW-0812">Transmembrane</keyword>
<feature type="transmembrane region" description="Helical" evidence="10">
    <location>
        <begin position="344"/>
        <end position="363"/>
    </location>
</feature>
<feature type="transmembrane region" description="Helical" evidence="10">
    <location>
        <begin position="471"/>
        <end position="491"/>
    </location>
</feature>
<feature type="transmembrane region" description="Helical" evidence="10">
    <location>
        <begin position="294"/>
        <end position="318"/>
    </location>
</feature>
<evidence type="ECO:0000256" key="11">
    <source>
        <dbReference type="SAM" id="MobiDB-lite"/>
    </source>
</evidence>
<evidence type="ECO:0000259" key="12">
    <source>
        <dbReference type="Pfam" id="PF02705"/>
    </source>
</evidence>
<comment type="function">
    <text evidence="10">Potassium transporter.</text>
</comment>
<evidence type="ECO:0000256" key="2">
    <source>
        <dbReference type="ARBA" id="ARBA00008440"/>
    </source>
</evidence>
<dbReference type="GO" id="GO:0005886">
    <property type="term" value="C:plasma membrane"/>
    <property type="evidence" value="ECO:0007669"/>
    <property type="project" value="UniProtKB-SubCell"/>
</dbReference>
<feature type="transmembrane region" description="Helical" evidence="10">
    <location>
        <begin position="415"/>
        <end position="434"/>
    </location>
</feature>
<feature type="transmembrane region" description="Helical" evidence="10">
    <location>
        <begin position="229"/>
        <end position="251"/>
    </location>
</feature>
<evidence type="ECO:0000256" key="4">
    <source>
        <dbReference type="ARBA" id="ARBA00022538"/>
    </source>
</evidence>
<feature type="transmembrane region" description="Helical" evidence="10">
    <location>
        <begin position="271"/>
        <end position="287"/>
    </location>
</feature>
<dbReference type="AlphaFoldDB" id="A0ABD2T294"/>
<evidence type="ECO:0000259" key="13">
    <source>
        <dbReference type="Pfam" id="PF22776"/>
    </source>
</evidence>
<evidence type="ECO:0000256" key="9">
    <source>
        <dbReference type="ARBA" id="ARBA00023136"/>
    </source>
</evidence>
<keyword evidence="8 10" id="KW-0406">Ion transport</keyword>
<reference evidence="14 15" key="1">
    <citation type="submission" date="2024-05" db="EMBL/GenBank/DDBJ databases">
        <title>De novo assembly of an allotetraploid wild potato.</title>
        <authorList>
            <person name="Hosaka A.J."/>
        </authorList>
    </citation>
    <scope>NUCLEOTIDE SEQUENCE [LARGE SCALE GENOMIC DNA]</scope>
    <source>
        <tissue evidence="14">Young leaves</tissue>
    </source>
</reference>
<feature type="region of interest" description="Disordered" evidence="11">
    <location>
        <begin position="30"/>
        <end position="60"/>
    </location>
</feature>
<keyword evidence="6 10" id="KW-0630">Potassium</keyword>
<dbReference type="Proteomes" id="UP001627284">
    <property type="component" value="Unassembled WGS sequence"/>
</dbReference>
<dbReference type="PANTHER" id="PTHR30540:SF8">
    <property type="entry name" value="POTASSIUM TRANSPORTER 7"/>
    <property type="match status" value="1"/>
</dbReference>
<dbReference type="GO" id="GO:0015079">
    <property type="term" value="F:potassium ion transmembrane transporter activity"/>
    <property type="evidence" value="ECO:0007669"/>
    <property type="project" value="UniProtKB-UniRule"/>
</dbReference>
<dbReference type="InterPro" id="IPR053951">
    <property type="entry name" value="K_trans_N"/>
</dbReference>
<keyword evidence="7 10" id="KW-1133">Transmembrane helix</keyword>
<dbReference type="PANTHER" id="PTHR30540">
    <property type="entry name" value="OSMOTIC STRESS POTASSIUM TRANSPORTER"/>
    <property type="match status" value="1"/>
</dbReference>
<dbReference type="InterPro" id="IPR053952">
    <property type="entry name" value="K_trans_C"/>
</dbReference>
<name>A0ABD2T294_9SOLN</name>
<keyword evidence="15" id="KW-1185">Reference proteome</keyword>
<comment type="subcellular location">
    <subcellularLocation>
        <location evidence="1">Cell membrane</location>
        <topology evidence="1">Multi-pass membrane protein</topology>
    </subcellularLocation>
    <subcellularLocation>
        <location evidence="10">Membrane</location>
        <topology evidence="10">Multi-pass membrane protein</topology>
    </subcellularLocation>
</comment>
<evidence type="ECO:0000256" key="6">
    <source>
        <dbReference type="ARBA" id="ARBA00022958"/>
    </source>
</evidence>
<evidence type="ECO:0000256" key="7">
    <source>
        <dbReference type="ARBA" id="ARBA00022989"/>
    </source>
</evidence>
<feature type="transmembrane region" description="Helical" evidence="10">
    <location>
        <begin position="553"/>
        <end position="570"/>
    </location>
</feature>
<dbReference type="Pfam" id="PF22776">
    <property type="entry name" value="K_trans_C"/>
    <property type="match status" value="1"/>
</dbReference>
<evidence type="ECO:0000256" key="10">
    <source>
        <dbReference type="RuleBase" id="RU321113"/>
    </source>
</evidence>
<accession>A0ABD2T294</accession>
<evidence type="ECO:0000256" key="5">
    <source>
        <dbReference type="ARBA" id="ARBA00022692"/>
    </source>
</evidence>
<comment type="caution">
    <text evidence="14">The sequence shown here is derived from an EMBL/GenBank/DDBJ whole genome shotgun (WGS) entry which is preliminary data.</text>
</comment>
<feature type="transmembrane region" description="Helical" evidence="10">
    <location>
        <begin position="141"/>
        <end position="164"/>
    </location>
</feature>
<organism evidence="14 15">
    <name type="scientific">Solanum stoloniferum</name>
    <dbReference type="NCBI Taxonomy" id="62892"/>
    <lineage>
        <taxon>Eukaryota</taxon>
        <taxon>Viridiplantae</taxon>
        <taxon>Streptophyta</taxon>
        <taxon>Embryophyta</taxon>
        <taxon>Tracheophyta</taxon>
        <taxon>Spermatophyta</taxon>
        <taxon>Magnoliopsida</taxon>
        <taxon>eudicotyledons</taxon>
        <taxon>Gunneridae</taxon>
        <taxon>Pentapetalae</taxon>
        <taxon>asterids</taxon>
        <taxon>lamiids</taxon>
        <taxon>Solanales</taxon>
        <taxon>Solanaceae</taxon>
        <taxon>Solanoideae</taxon>
        <taxon>Solaneae</taxon>
        <taxon>Solanum</taxon>
    </lineage>
</organism>
<feature type="domain" description="K+ potassium transporter C-terminal" evidence="13">
    <location>
        <begin position="604"/>
        <end position="847"/>
    </location>
</feature>
<comment type="similarity">
    <text evidence="2 10">Belongs to the HAK/KUP transporter (TC 2.A.72.3) family.</text>
</comment>
<dbReference type="EMBL" id="JBJKTR010000013">
    <property type="protein sequence ID" value="KAL3350256.1"/>
    <property type="molecule type" value="Genomic_DNA"/>
</dbReference>
<feature type="domain" description="K+ potassium transporter integral membrane" evidence="12">
    <location>
        <begin position="103"/>
        <end position="589"/>
    </location>
</feature>
<dbReference type="Pfam" id="PF02705">
    <property type="entry name" value="K_trans"/>
    <property type="match status" value="1"/>
</dbReference>
<dbReference type="NCBIfam" id="TIGR00794">
    <property type="entry name" value="kup"/>
    <property type="match status" value="1"/>
</dbReference>
<evidence type="ECO:0000256" key="8">
    <source>
        <dbReference type="ARBA" id="ARBA00023065"/>
    </source>
</evidence>
<feature type="transmembrane region" description="Helical" evidence="10">
    <location>
        <begin position="525"/>
        <end position="547"/>
    </location>
</feature>
<keyword evidence="4 10" id="KW-0633">Potassium transport</keyword>
<gene>
    <name evidence="14" type="ORF">AABB24_022978</name>
</gene>
<evidence type="ECO:0000256" key="1">
    <source>
        <dbReference type="ARBA" id="ARBA00004651"/>
    </source>
</evidence>
<keyword evidence="9 10" id="KW-0472">Membrane</keyword>
<protein>
    <recommendedName>
        <fullName evidence="10">Potassium transporter</fullName>
    </recommendedName>
</protein>
<feature type="transmembrane region" description="Helical" evidence="10">
    <location>
        <begin position="497"/>
        <end position="518"/>
    </location>
</feature>
<dbReference type="InterPro" id="IPR003855">
    <property type="entry name" value="K+_transporter"/>
</dbReference>